<dbReference type="Proteomes" id="UP000640489">
    <property type="component" value="Unassembled WGS sequence"/>
</dbReference>
<organism evidence="1 2">
    <name type="scientific">Nocardioides islandensis</name>
    <dbReference type="NCBI Taxonomy" id="433663"/>
    <lineage>
        <taxon>Bacteria</taxon>
        <taxon>Bacillati</taxon>
        <taxon>Actinomycetota</taxon>
        <taxon>Actinomycetes</taxon>
        <taxon>Propionibacteriales</taxon>
        <taxon>Nocardioidaceae</taxon>
        <taxon>Nocardioides</taxon>
    </lineage>
</organism>
<protein>
    <submittedName>
        <fullName evidence="1">Uncharacterized protein</fullName>
    </submittedName>
</protein>
<dbReference type="RefSeq" id="WP_194705543.1">
    <property type="nucleotide sequence ID" value="NZ_JADKPN010000001.1"/>
</dbReference>
<dbReference type="AlphaFoldDB" id="A0A930VCG5"/>
<accession>A0A930VCG5</accession>
<comment type="caution">
    <text evidence="1">The sequence shown here is derived from an EMBL/GenBank/DDBJ whole genome shotgun (WGS) entry which is preliminary data.</text>
</comment>
<keyword evidence="2" id="KW-1185">Reference proteome</keyword>
<reference evidence="1" key="1">
    <citation type="submission" date="2020-11" db="EMBL/GenBank/DDBJ databases">
        <title>Nocardioides sp. nov., isolated from Soil of Cynanchum wilfordii Hemsley rhizosphere.</title>
        <authorList>
            <person name="Lee J.-S."/>
            <person name="Suh M.K."/>
            <person name="Kim J.-S."/>
        </authorList>
    </citation>
    <scope>NUCLEOTIDE SEQUENCE</scope>
    <source>
        <strain evidence="1">KCTC 19275</strain>
    </source>
</reference>
<name>A0A930VCG5_9ACTN</name>
<dbReference type="EMBL" id="JADKPN010000001">
    <property type="protein sequence ID" value="MBF4762428.1"/>
    <property type="molecule type" value="Genomic_DNA"/>
</dbReference>
<evidence type="ECO:0000313" key="1">
    <source>
        <dbReference type="EMBL" id="MBF4762428.1"/>
    </source>
</evidence>
<proteinExistence type="predicted"/>
<evidence type="ECO:0000313" key="2">
    <source>
        <dbReference type="Proteomes" id="UP000640489"/>
    </source>
</evidence>
<gene>
    <name evidence="1" type="ORF">ISU07_04770</name>
</gene>
<sequence length="60" mass="6230">MWDTIQTSSTHLSHDLPCLRCGHAAHTFLACSETCDCARTDMPGTAVGVGEGRGVVALAA</sequence>